<comment type="caution">
    <text evidence="2">The sequence shown here is derived from an EMBL/GenBank/DDBJ whole genome shotgun (WGS) entry which is preliminary data.</text>
</comment>
<keyword evidence="3" id="KW-1185">Reference proteome</keyword>
<protein>
    <recommendedName>
        <fullName evidence="1">M23ase beta-sheet core domain-containing protein</fullName>
    </recommendedName>
</protein>
<sequence length="385" mass="42463">MNWSKSKISPTGLKPYGISFVDKLLMKHWPIYILLLLLISTCTHIRTLLQHTERGKYESSFPRNDSLFGLWKASHERAMADPLQIELPYLATIQIGHPDASAIVYAVSVKQGQQLVAELKRPSDGTGFLLEFFNSNTTPSKKLLAELSGASSTVEWSAHDDDSVRISLQPLLNDSAVYQVKIYTQPAYHFPVIGKDNGAIQSFWGADRDGGARRHEGIDIFAARGTPVLAVSDGRIDFAGERGSLGGKQIWLSENKLGFRVYYAHLDSTAVHSGRQVLRGDTLGFVGNTGNAAGGPPHLHFGVYGRSGAVDPLNFVKKFAIPPDWEYDTLQPKALTERMLLRTGPGTSYPTRLQLDKGEPVKLLAQTGKWLHVVARDTIAGFVRR</sequence>
<evidence type="ECO:0000259" key="1">
    <source>
        <dbReference type="Pfam" id="PF01551"/>
    </source>
</evidence>
<accession>A0A4U0GXZ2</accession>
<evidence type="ECO:0000313" key="3">
    <source>
        <dbReference type="Proteomes" id="UP000309872"/>
    </source>
</evidence>
<proteinExistence type="predicted"/>
<name>A0A4U0GXZ2_9SPHI</name>
<dbReference type="Gene3D" id="2.70.70.10">
    <property type="entry name" value="Glucose Permease (Domain IIA)"/>
    <property type="match status" value="1"/>
</dbReference>
<gene>
    <name evidence="2" type="ORF">FAZ19_17320</name>
</gene>
<reference evidence="2 3" key="1">
    <citation type="submission" date="2019-04" db="EMBL/GenBank/DDBJ databases">
        <title>Sphingobacterium olei sp. nov., isolated from oil-contaminated soil.</title>
        <authorList>
            <person name="Liu B."/>
        </authorList>
    </citation>
    <scope>NUCLEOTIDE SEQUENCE [LARGE SCALE GENOMIC DNA]</scope>
    <source>
        <strain evidence="2 3">Y3L14</strain>
    </source>
</reference>
<dbReference type="PANTHER" id="PTHR21666">
    <property type="entry name" value="PEPTIDASE-RELATED"/>
    <property type="match status" value="1"/>
</dbReference>
<dbReference type="AlphaFoldDB" id="A0A4U0GXZ2"/>
<dbReference type="PANTHER" id="PTHR21666:SF268">
    <property type="entry name" value="PEPTIDASE M23 DOMAIN-CONTAINING PROTEIN"/>
    <property type="match status" value="1"/>
</dbReference>
<feature type="domain" description="M23ase beta-sheet core" evidence="1">
    <location>
        <begin position="214"/>
        <end position="312"/>
    </location>
</feature>
<dbReference type="CDD" id="cd12797">
    <property type="entry name" value="M23_peptidase"/>
    <property type="match status" value="1"/>
</dbReference>
<dbReference type="Pfam" id="PF01551">
    <property type="entry name" value="Peptidase_M23"/>
    <property type="match status" value="1"/>
</dbReference>
<dbReference type="SUPFAM" id="SSF51261">
    <property type="entry name" value="Duplicated hybrid motif"/>
    <property type="match status" value="1"/>
</dbReference>
<dbReference type="OrthoDB" id="9810477at2"/>
<dbReference type="InterPro" id="IPR050570">
    <property type="entry name" value="Cell_wall_metabolism_enzyme"/>
</dbReference>
<dbReference type="InterPro" id="IPR016047">
    <property type="entry name" value="M23ase_b-sheet_dom"/>
</dbReference>
<dbReference type="InterPro" id="IPR011055">
    <property type="entry name" value="Dup_hybrid_motif"/>
</dbReference>
<dbReference type="Gene3D" id="2.30.30.40">
    <property type="entry name" value="SH3 Domains"/>
    <property type="match status" value="1"/>
</dbReference>
<dbReference type="Proteomes" id="UP000309872">
    <property type="component" value="Unassembled WGS sequence"/>
</dbReference>
<organism evidence="2 3">
    <name type="scientific">Sphingobacterium alkalisoli</name>
    <dbReference type="NCBI Taxonomy" id="1874115"/>
    <lineage>
        <taxon>Bacteria</taxon>
        <taxon>Pseudomonadati</taxon>
        <taxon>Bacteroidota</taxon>
        <taxon>Sphingobacteriia</taxon>
        <taxon>Sphingobacteriales</taxon>
        <taxon>Sphingobacteriaceae</taxon>
        <taxon>Sphingobacterium</taxon>
    </lineage>
</organism>
<dbReference type="EMBL" id="SUKA01000005">
    <property type="protein sequence ID" value="TJY64013.1"/>
    <property type="molecule type" value="Genomic_DNA"/>
</dbReference>
<evidence type="ECO:0000313" key="2">
    <source>
        <dbReference type="EMBL" id="TJY64013.1"/>
    </source>
</evidence>
<dbReference type="GO" id="GO:0004222">
    <property type="term" value="F:metalloendopeptidase activity"/>
    <property type="evidence" value="ECO:0007669"/>
    <property type="project" value="TreeGrafter"/>
</dbReference>
<dbReference type="RefSeq" id="WP_136822004.1">
    <property type="nucleotide sequence ID" value="NZ_BMJX01000005.1"/>
</dbReference>